<name>I5CAP6_9BACT</name>
<accession>I5CAP6</accession>
<dbReference type="AlphaFoldDB" id="I5CAP6"/>
<dbReference type="EMBL" id="AJYA01000001">
    <property type="protein sequence ID" value="EIM78898.1"/>
    <property type="molecule type" value="Genomic_DNA"/>
</dbReference>
<protein>
    <submittedName>
        <fullName evidence="1">Uncharacterized protein</fullName>
    </submittedName>
</protein>
<proteinExistence type="predicted"/>
<dbReference type="STRING" id="1189621.A3SI_00500"/>
<reference evidence="1 2" key="1">
    <citation type="submission" date="2012-05" db="EMBL/GenBank/DDBJ databases">
        <title>Genome sequence of Nitritalea halalkaliphila LW7.</title>
        <authorList>
            <person name="Jangir P.K."/>
            <person name="Singh A."/>
            <person name="Shivaji S."/>
            <person name="Sharma R."/>
        </authorList>
    </citation>
    <scope>NUCLEOTIDE SEQUENCE [LARGE SCALE GENOMIC DNA]</scope>
    <source>
        <strain evidence="1 2">LW7</strain>
    </source>
</reference>
<evidence type="ECO:0000313" key="2">
    <source>
        <dbReference type="Proteomes" id="UP000005551"/>
    </source>
</evidence>
<sequence length="104" mass="11808">MKKPSKEKLILDAALKLFNQKGYEKSTMPMSLKPLVSARGSPISTIKIRKTCTWPSPKKPLNALEAEFKAIDKMTGKKGLELITELLNRYIDFAEKTACFMRLF</sequence>
<gene>
    <name evidence="1" type="ORF">A3SI_00500</name>
</gene>
<dbReference type="Gene3D" id="1.10.10.60">
    <property type="entry name" value="Homeodomain-like"/>
    <property type="match status" value="1"/>
</dbReference>
<evidence type="ECO:0000313" key="1">
    <source>
        <dbReference type="EMBL" id="EIM78898.1"/>
    </source>
</evidence>
<dbReference type="Proteomes" id="UP000005551">
    <property type="component" value="Unassembled WGS sequence"/>
</dbReference>
<keyword evidence="2" id="KW-1185">Reference proteome</keyword>
<organism evidence="1 2">
    <name type="scientific">Nitritalea halalkaliphila LW7</name>
    <dbReference type="NCBI Taxonomy" id="1189621"/>
    <lineage>
        <taxon>Bacteria</taxon>
        <taxon>Pseudomonadati</taxon>
        <taxon>Bacteroidota</taxon>
        <taxon>Cytophagia</taxon>
        <taxon>Cytophagales</taxon>
        <taxon>Cyclobacteriaceae</taxon>
        <taxon>Nitritalea</taxon>
    </lineage>
</organism>
<comment type="caution">
    <text evidence="1">The sequence shown here is derived from an EMBL/GenBank/DDBJ whole genome shotgun (WGS) entry which is preliminary data.</text>
</comment>